<evidence type="ECO:0000313" key="2">
    <source>
        <dbReference type="EMBL" id="KAK2646056.1"/>
    </source>
</evidence>
<proteinExistence type="predicted"/>
<dbReference type="Pfam" id="PF10551">
    <property type="entry name" value="MULE"/>
    <property type="match status" value="1"/>
</dbReference>
<gene>
    <name evidence="2" type="ORF">Ddye_021251</name>
</gene>
<dbReference type="InterPro" id="IPR018289">
    <property type="entry name" value="MULE_transposase_dom"/>
</dbReference>
<reference evidence="2" key="1">
    <citation type="journal article" date="2023" name="Plant J.">
        <title>Genome sequences and population genomics provide insights into the demographic history, inbreeding, and mutation load of two 'living fossil' tree species of Dipteronia.</title>
        <authorList>
            <person name="Feng Y."/>
            <person name="Comes H.P."/>
            <person name="Chen J."/>
            <person name="Zhu S."/>
            <person name="Lu R."/>
            <person name="Zhang X."/>
            <person name="Li P."/>
            <person name="Qiu J."/>
            <person name="Olsen K.M."/>
            <person name="Qiu Y."/>
        </authorList>
    </citation>
    <scope>NUCLEOTIDE SEQUENCE</scope>
    <source>
        <strain evidence="2">KIB01</strain>
    </source>
</reference>
<dbReference type="PANTHER" id="PTHR31973">
    <property type="entry name" value="POLYPROTEIN, PUTATIVE-RELATED"/>
    <property type="match status" value="1"/>
</dbReference>
<dbReference type="EMBL" id="JANJYI010000006">
    <property type="protein sequence ID" value="KAK2646056.1"/>
    <property type="molecule type" value="Genomic_DNA"/>
</dbReference>
<name>A0AAD9U228_9ROSI</name>
<comment type="caution">
    <text evidence="2">The sequence shown here is derived from an EMBL/GenBank/DDBJ whole genome shotgun (WGS) entry which is preliminary data.</text>
</comment>
<dbReference type="Proteomes" id="UP001280121">
    <property type="component" value="Unassembled WGS sequence"/>
</dbReference>
<sequence length="281" mass="31961">MYSVPPKVADHSNIAGPQLDNVFGCQFEMNTGQYNYQYNEMYNDMNNEWNNEPNVGPIHKVDNKVNLHPIDIVANNKEDEELVQTERRARLIHKCSYSAAYIARTSEVQPNVTAADFDNTTIKAHKALDYALSLTYGTHEETFQPLPSFGYMLEQKNLGTITDLQYDEDGKFLYFFMSLGASLRGFQRCMCPVIAFDGTYLKGRFGGKMFVTTAQDGNDQVYPIDFGYDDLENNLSYEWFLDSLKGAFGHIDDLVFIFDRHASIEAGISKVFPYATLLALF</sequence>
<keyword evidence="3" id="KW-1185">Reference proteome</keyword>
<evidence type="ECO:0000259" key="1">
    <source>
        <dbReference type="Pfam" id="PF10551"/>
    </source>
</evidence>
<dbReference type="PANTHER" id="PTHR31973:SF187">
    <property type="entry name" value="MUTATOR TRANSPOSASE MUDRA PROTEIN"/>
    <property type="match status" value="1"/>
</dbReference>
<evidence type="ECO:0000313" key="3">
    <source>
        <dbReference type="Proteomes" id="UP001280121"/>
    </source>
</evidence>
<accession>A0AAD9U228</accession>
<organism evidence="2 3">
    <name type="scientific">Dipteronia dyeriana</name>
    <dbReference type="NCBI Taxonomy" id="168575"/>
    <lineage>
        <taxon>Eukaryota</taxon>
        <taxon>Viridiplantae</taxon>
        <taxon>Streptophyta</taxon>
        <taxon>Embryophyta</taxon>
        <taxon>Tracheophyta</taxon>
        <taxon>Spermatophyta</taxon>
        <taxon>Magnoliopsida</taxon>
        <taxon>eudicotyledons</taxon>
        <taxon>Gunneridae</taxon>
        <taxon>Pentapetalae</taxon>
        <taxon>rosids</taxon>
        <taxon>malvids</taxon>
        <taxon>Sapindales</taxon>
        <taxon>Sapindaceae</taxon>
        <taxon>Hippocastanoideae</taxon>
        <taxon>Acereae</taxon>
        <taxon>Dipteronia</taxon>
    </lineage>
</organism>
<dbReference type="AlphaFoldDB" id="A0AAD9U228"/>
<protein>
    <recommendedName>
        <fullName evidence="1">MULE transposase domain-containing protein</fullName>
    </recommendedName>
</protein>
<feature type="domain" description="MULE transposase" evidence="1">
    <location>
        <begin position="193"/>
        <end position="276"/>
    </location>
</feature>